<protein>
    <recommendedName>
        <fullName evidence="2">Leucine-rich repeat-containing protein 51</fullName>
    </recommendedName>
</protein>
<accession>A0A6A5AFM6</accession>
<dbReference type="InterPro" id="IPR001611">
    <property type="entry name" value="Leu-rich_rpt"/>
</dbReference>
<evidence type="ECO:0000313" key="7">
    <source>
        <dbReference type="EMBL" id="KAF0753632.1"/>
    </source>
</evidence>
<evidence type="ECO:0000256" key="2">
    <source>
        <dbReference type="ARBA" id="ARBA00014223"/>
    </source>
</evidence>
<gene>
    <name evidence="7" type="ORF">AaE_005641</name>
</gene>
<comment type="caution">
    <text evidence="7">The sequence shown here is derived from an EMBL/GenBank/DDBJ whole genome shotgun (WGS) entry which is preliminary data.</text>
</comment>
<dbReference type="AlphaFoldDB" id="A0A6A5AFM6"/>
<dbReference type="PROSITE" id="PS51450">
    <property type="entry name" value="LRR"/>
    <property type="match status" value="1"/>
</dbReference>
<keyword evidence="3" id="KW-0963">Cytoplasm</keyword>
<keyword evidence="4" id="KW-0433">Leucine-rich repeat</keyword>
<evidence type="ECO:0000256" key="5">
    <source>
        <dbReference type="ARBA" id="ARBA00022737"/>
    </source>
</evidence>
<reference evidence="7 8" key="1">
    <citation type="submission" date="2019-06" db="EMBL/GenBank/DDBJ databases">
        <title>Genomics analysis of Aphanomyces spp. identifies a new class of oomycete effector associated with host adaptation.</title>
        <authorList>
            <person name="Gaulin E."/>
        </authorList>
    </citation>
    <scope>NUCLEOTIDE SEQUENCE [LARGE SCALE GENOMIC DNA]</scope>
    <source>
        <strain evidence="7 8">E</strain>
    </source>
</reference>
<comment type="subcellular location">
    <subcellularLocation>
        <location evidence="1">Cytoplasm</location>
    </subcellularLocation>
</comment>
<name>A0A6A5AFM6_APHAT</name>
<evidence type="ECO:0000256" key="6">
    <source>
        <dbReference type="SAM" id="MobiDB-lite"/>
    </source>
</evidence>
<dbReference type="GO" id="GO:0005737">
    <property type="term" value="C:cytoplasm"/>
    <property type="evidence" value="ECO:0007669"/>
    <property type="project" value="UniProtKB-SubCell"/>
</dbReference>
<dbReference type="SUPFAM" id="SSF52058">
    <property type="entry name" value="L domain-like"/>
    <property type="match status" value="1"/>
</dbReference>
<dbReference type="PANTHER" id="PTHR46545">
    <property type="entry name" value="LEUCINE-RICH REPEAT-CONTAINING PROTEIN 51"/>
    <property type="match status" value="1"/>
</dbReference>
<dbReference type="Gene3D" id="3.80.10.10">
    <property type="entry name" value="Ribonuclease Inhibitor"/>
    <property type="match status" value="1"/>
</dbReference>
<dbReference type="VEuPathDB" id="FungiDB:H257_11695"/>
<dbReference type="PANTHER" id="PTHR46545:SF1">
    <property type="entry name" value="LEUCINE-RICH REPEAT-CONTAINING PROTEIN 51"/>
    <property type="match status" value="1"/>
</dbReference>
<feature type="compositionally biased region" description="Low complexity" evidence="6">
    <location>
        <begin position="10"/>
        <end position="19"/>
    </location>
</feature>
<evidence type="ECO:0000256" key="4">
    <source>
        <dbReference type="ARBA" id="ARBA00022614"/>
    </source>
</evidence>
<dbReference type="Proteomes" id="UP000469452">
    <property type="component" value="Unassembled WGS sequence"/>
</dbReference>
<keyword evidence="5" id="KW-0677">Repeat</keyword>
<evidence type="ECO:0000256" key="1">
    <source>
        <dbReference type="ARBA" id="ARBA00004496"/>
    </source>
</evidence>
<proteinExistence type="predicted"/>
<organism evidence="7 8">
    <name type="scientific">Aphanomyces astaci</name>
    <name type="common">Crayfish plague agent</name>
    <dbReference type="NCBI Taxonomy" id="112090"/>
    <lineage>
        <taxon>Eukaryota</taxon>
        <taxon>Sar</taxon>
        <taxon>Stramenopiles</taxon>
        <taxon>Oomycota</taxon>
        <taxon>Saprolegniomycetes</taxon>
        <taxon>Saprolegniales</taxon>
        <taxon>Verrucalvaceae</taxon>
        <taxon>Aphanomyces</taxon>
    </lineage>
</organism>
<dbReference type="InterPro" id="IPR032675">
    <property type="entry name" value="LRR_dom_sf"/>
</dbReference>
<dbReference type="Pfam" id="PF14580">
    <property type="entry name" value="LRR_9"/>
    <property type="match status" value="1"/>
</dbReference>
<evidence type="ECO:0000313" key="8">
    <source>
        <dbReference type="Proteomes" id="UP000469452"/>
    </source>
</evidence>
<dbReference type="EMBL" id="VJMI01011139">
    <property type="protein sequence ID" value="KAF0753632.1"/>
    <property type="molecule type" value="Genomic_DNA"/>
</dbReference>
<sequence length="237" mass="26426">MERTPPSPTRAPAAGSPTRLSPKKPSIKDIASTVPDIPLDYSFMNLSFILDILKEEPVSGRKKAENTGVAIAPLSVATDAATTGSSPRIPFKPPVSIRLNNNSLTHIDDLDKALDAVFVTPARLQWIDLSGNAIESLRASSFLPYLELTTVHLHANELCKYTDIDGLAVLTKLRHLTLHGNPVEEKKHYRNYTIYHIPSLLELDFSCVTKLDRERAETWSITYRKKLARRRGEDVDD</sequence>
<feature type="region of interest" description="Disordered" evidence="6">
    <location>
        <begin position="1"/>
        <end position="27"/>
    </location>
</feature>
<evidence type="ECO:0000256" key="3">
    <source>
        <dbReference type="ARBA" id="ARBA00022490"/>
    </source>
</evidence>